<dbReference type="NCBIfam" id="TIGR00277">
    <property type="entry name" value="HDIG"/>
    <property type="match status" value="1"/>
</dbReference>
<dbReference type="SMART" id="SM00471">
    <property type="entry name" value="HDc"/>
    <property type="match status" value="1"/>
</dbReference>
<dbReference type="InterPro" id="IPR003607">
    <property type="entry name" value="HD/PDEase_dom"/>
</dbReference>
<reference evidence="5" key="1">
    <citation type="submission" date="2009-11" db="EMBL/GenBank/DDBJ databases">
        <title>The complete chromosome 1 of Sphaerobacter thermophilus DSM 20745.</title>
        <authorList>
            <person name="Lucas S."/>
            <person name="Copeland A."/>
            <person name="Lapidus A."/>
            <person name="Glavina del Rio T."/>
            <person name="Dalin E."/>
            <person name="Tice H."/>
            <person name="Bruce D."/>
            <person name="Goodwin L."/>
            <person name="Pitluck S."/>
            <person name="Kyrpides N."/>
            <person name="Mavromatis K."/>
            <person name="Ivanova N."/>
            <person name="Mikhailova N."/>
            <person name="LaButti K.M."/>
            <person name="Clum A."/>
            <person name="Sun H.I."/>
            <person name="Brettin T."/>
            <person name="Detter J.C."/>
            <person name="Han C."/>
            <person name="Larimer F."/>
            <person name="Land M."/>
            <person name="Hauser L."/>
            <person name="Markowitz V."/>
            <person name="Cheng J.F."/>
            <person name="Hugenholtz P."/>
            <person name="Woyke T."/>
            <person name="Wu D."/>
            <person name="Steenblock K."/>
            <person name="Schneider S."/>
            <person name="Pukall R."/>
            <person name="Goeker M."/>
            <person name="Klenk H.P."/>
            <person name="Eisen J.A."/>
        </authorList>
    </citation>
    <scope>NUCLEOTIDE SEQUENCE [LARGE SCALE GENOMIC DNA]</scope>
    <source>
        <strain evidence="5">ATCC 49802 / DSM 20745 / S 6022</strain>
    </source>
</reference>
<dbReference type="AlphaFoldDB" id="D1C2D5"/>
<evidence type="ECO:0000313" key="4">
    <source>
        <dbReference type="EMBL" id="ACZ38402.1"/>
    </source>
</evidence>
<dbReference type="PANTHER" id="PTHR45228:SF4">
    <property type="entry name" value="LIPOPROTEIN"/>
    <property type="match status" value="1"/>
</dbReference>
<evidence type="ECO:0000313" key="5">
    <source>
        <dbReference type="Proteomes" id="UP000002027"/>
    </source>
</evidence>
<feature type="transmembrane region" description="Helical" evidence="1">
    <location>
        <begin position="148"/>
        <end position="170"/>
    </location>
</feature>
<dbReference type="InterPro" id="IPR052020">
    <property type="entry name" value="Cyclic_di-GMP/3'3'-cGAMP_PDE"/>
</dbReference>
<dbReference type="InterPro" id="IPR006674">
    <property type="entry name" value="HD_domain"/>
</dbReference>
<dbReference type="STRING" id="479434.Sthe_0966"/>
<evidence type="ECO:0000259" key="3">
    <source>
        <dbReference type="PROSITE" id="PS51832"/>
    </source>
</evidence>
<feature type="domain" description="HD" evidence="2">
    <location>
        <begin position="252"/>
        <end position="375"/>
    </location>
</feature>
<keyword evidence="1" id="KW-0812">Transmembrane</keyword>
<dbReference type="EMBL" id="CP001823">
    <property type="protein sequence ID" value="ACZ38402.1"/>
    <property type="molecule type" value="Genomic_DNA"/>
</dbReference>
<feature type="transmembrane region" description="Helical" evidence="1">
    <location>
        <begin position="6"/>
        <end position="26"/>
    </location>
</feature>
<organism evidence="4 5">
    <name type="scientific">Sphaerobacter thermophilus (strain ATCC 49802 / DSM 20745 / KCCM 41009 / NCIMB 13125 / S 6022)</name>
    <dbReference type="NCBI Taxonomy" id="479434"/>
    <lineage>
        <taxon>Bacteria</taxon>
        <taxon>Pseudomonadati</taxon>
        <taxon>Thermomicrobiota</taxon>
        <taxon>Thermomicrobia</taxon>
        <taxon>Sphaerobacterales</taxon>
        <taxon>Sphaerobacterineae</taxon>
        <taxon>Sphaerobacteraceae</taxon>
        <taxon>Sphaerobacter</taxon>
    </lineage>
</organism>
<feature type="transmembrane region" description="Helical" evidence="1">
    <location>
        <begin position="38"/>
        <end position="57"/>
    </location>
</feature>
<dbReference type="Pfam" id="PF13487">
    <property type="entry name" value="HD_5"/>
    <property type="match status" value="1"/>
</dbReference>
<dbReference type="RefSeq" id="WP_012871449.1">
    <property type="nucleotide sequence ID" value="NC_013523.1"/>
</dbReference>
<evidence type="ECO:0000256" key="1">
    <source>
        <dbReference type="SAM" id="Phobius"/>
    </source>
</evidence>
<dbReference type="KEGG" id="sti:Sthe_0966"/>
<dbReference type="HOGENOM" id="CLU_000445_92_14_0"/>
<dbReference type="Proteomes" id="UP000002027">
    <property type="component" value="Chromosome 1"/>
</dbReference>
<evidence type="ECO:0000259" key="2">
    <source>
        <dbReference type="PROSITE" id="PS51831"/>
    </source>
</evidence>
<dbReference type="InParanoid" id="D1C2D5"/>
<gene>
    <name evidence="4" type="ordered locus">Sthe_0966</name>
</gene>
<dbReference type="InterPro" id="IPR037522">
    <property type="entry name" value="HD_GYP_dom"/>
</dbReference>
<keyword evidence="4" id="KW-0378">Hydrolase</keyword>
<dbReference type="PANTHER" id="PTHR45228">
    <property type="entry name" value="CYCLIC DI-GMP PHOSPHODIESTERASE TM_0186-RELATED"/>
    <property type="match status" value="1"/>
</dbReference>
<dbReference type="GO" id="GO:0016787">
    <property type="term" value="F:hydrolase activity"/>
    <property type="evidence" value="ECO:0007669"/>
    <property type="project" value="UniProtKB-KW"/>
</dbReference>
<protein>
    <submittedName>
        <fullName evidence="4">Metal dependent phosphohydrolase</fullName>
    </submittedName>
</protein>
<feature type="transmembrane region" description="Helical" evidence="1">
    <location>
        <begin position="69"/>
        <end position="97"/>
    </location>
</feature>
<feature type="transmembrane region" description="Helical" evidence="1">
    <location>
        <begin position="182"/>
        <end position="202"/>
    </location>
</feature>
<accession>D1C2D5</accession>
<keyword evidence="5" id="KW-1185">Reference proteome</keyword>
<name>D1C2D5_SPHTD</name>
<keyword evidence="1" id="KW-0472">Membrane</keyword>
<dbReference type="PROSITE" id="PS51831">
    <property type="entry name" value="HD"/>
    <property type="match status" value="1"/>
</dbReference>
<dbReference type="CDD" id="cd00077">
    <property type="entry name" value="HDc"/>
    <property type="match status" value="1"/>
</dbReference>
<dbReference type="eggNOG" id="COG2206">
    <property type="taxonomic scope" value="Bacteria"/>
</dbReference>
<dbReference type="SUPFAM" id="SSF109604">
    <property type="entry name" value="HD-domain/PDEase-like"/>
    <property type="match status" value="1"/>
</dbReference>
<sequence>MQPVDRVRNVVIGLVAVTVAVLITLGPLAQRPPLTWQTLFVAAILVGLIIFADFFDIELPLSSVRITVSVSSALCFAAALSLGPIVGALIAGGAGLFVELVDRRPTIKLLTNVSNYTLATFVSGWAYSGLADPSRSPIGNWSNVAVTIGAAAVYTTIESGVMAVVLSRAVGTSPWQMWRASAYGVILEWITLPTLGSLIPVLERESPLALIIAVVPLVGPYLAFRSYRQIHEETQKTIEMLADTLDRRDPYTSEHSKRVAAYVEAILQHMDNVPLEEADRIIAAARIHDLGKVSTPDATLMKPDKLTPEERQAIEKHAAEGAAILSNLTMYRTVAHIVRHHHERWDGTGYPDGLAGEEIPFGSRVIAVADTYDAMTSDRTYRRALPHHVAMAELRRCAGTQFDPAVVRAFERAMSASPAVPQCPTLAPEGNH</sequence>
<dbReference type="PROSITE" id="PS51832">
    <property type="entry name" value="HD_GYP"/>
    <property type="match status" value="1"/>
</dbReference>
<dbReference type="OrthoDB" id="9804863at2"/>
<feature type="domain" description="HD-GYP" evidence="3">
    <location>
        <begin position="230"/>
        <end position="426"/>
    </location>
</feature>
<feature type="transmembrane region" description="Helical" evidence="1">
    <location>
        <begin position="208"/>
        <end position="224"/>
    </location>
</feature>
<reference evidence="4 5" key="2">
    <citation type="journal article" date="2010" name="Stand. Genomic Sci.">
        <title>Complete genome sequence of Desulfohalobium retbaense type strain (HR(100)).</title>
        <authorList>
            <person name="Spring S."/>
            <person name="Nolan M."/>
            <person name="Lapidus A."/>
            <person name="Glavina Del Rio T."/>
            <person name="Copeland A."/>
            <person name="Tice H."/>
            <person name="Cheng J.F."/>
            <person name="Lucas S."/>
            <person name="Land M."/>
            <person name="Chen F."/>
            <person name="Bruce D."/>
            <person name="Goodwin L."/>
            <person name="Pitluck S."/>
            <person name="Ivanova N."/>
            <person name="Mavromatis K."/>
            <person name="Mikhailova N."/>
            <person name="Pati A."/>
            <person name="Chen A."/>
            <person name="Palaniappan K."/>
            <person name="Hauser L."/>
            <person name="Chang Y.J."/>
            <person name="Jeffries C.D."/>
            <person name="Munk C."/>
            <person name="Kiss H."/>
            <person name="Chain P."/>
            <person name="Han C."/>
            <person name="Brettin T."/>
            <person name="Detter J.C."/>
            <person name="Schuler E."/>
            <person name="Goker M."/>
            <person name="Rohde M."/>
            <person name="Bristow J."/>
            <person name="Eisen J.A."/>
            <person name="Markowitz V."/>
            <person name="Hugenholtz P."/>
            <person name="Kyrpides N.C."/>
            <person name="Klenk H.P."/>
        </authorList>
    </citation>
    <scope>NUCLEOTIDE SEQUENCE [LARGE SCALE GENOMIC DNA]</scope>
    <source>
        <strain evidence="5">ATCC 49802 / DSM 20745 / S 6022</strain>
    </source>
</reference>
<keyword evidence="1" id="KW-1133">Transmembrane helix</keyword>
<dbReference type="Gene3D" id="1.10.3210.10">
    <property type="entry name" value="Hypothetical protein af1432"/>
    <property type="match status" value="1"/>
</dbReference>
<proteinExistence type="predicted"/>
<dbReference type="InterPro" id="IPR006675">
    <property type="entry name" value="HDIG_dom"/>
</dbReference>